<protein>
    <submittedName>
        <fullName evidence="8">MFS transporter</fullName>
    </submittedName>
</protein>
<evidence type="ECO:0000256" key="4">
    <source>
        <dbReference type="ARBA" id="ARBA00023136"/>
    </source>
</evidence>
<evidence type="ECO:0000313" key="9">
    <source>
        <dbReference type="Proteomes" id="UP001163293"/>
    </source>
</evidence>
<feature type="transmembrane region" description="Helical" evidence="6">
    <location>
        <begin position="304"/>
        <end position="326"/>
    </location>
</feature>
<evidence type="ECO:0000256" key="5">
    <source>
        <dbReference type="SAM" id="MobiDB-lite"/>
    </source>
</evidence>
<dbReference type="InterPro" id="IPR011701">
    <property type="entry name" value="MFS"/>
</dbReference>
<dbReference type="Gene3D" id="1.20.1720.10">
    <property type="entry name" value="Multidrug resistance protein D"/>
    <property type="match status" value="1"/>
</dbReference>
<evidence type="ECO:0000256" key="6">
    <source>
        <dbReference type="SAM" id="Phobius"/>
    </source>
</evidence>
<dbReference type="PANTHER" id="PTHR42718:SF42">
    <property type="entry name" value="EXPORT PROTEIN"/>
    <property type="match status" value="1"/>
</dbReference>
<dbReference type="InterPro" id="IPR020846">
    <property type="entry name" value="MFS_dom"/>
</dbReference>
<evidence type="ECO:0000256" key="3">
    <source>
        <dbReference type="ARBA" id="ARBA00022989"/>
    </source>
</evidence>
<feature type="transmembrane region" description="Helical" evidence="6">
    <location>
        <begin position="205"/>
        <end position="225"/>
    </location>
</feature>
<feature type="transmembrane region" description="Helical" evidence="6">
    <location>
        <begin position="110"/>
        <end position="135"/>
    </location>
</feature>
<dbReference type="PROSITE" id="PS50850">
    <property type="entry name" value="MFS"/>
    <property type="match status" value="1"/>
</dbReference>
<evidence type="ECO:0000256" key="1">
    <source>
        <dbReference type="ARBA" id="ARBA00004651"/>
    </source>
</evidence>
<keyword evidence="4 6" id="KW-0472">Membrane</keyword>
<feature type="transmembrane region" description="Helical" evidence="6">
    <location>
        <begin position="53"/>
        <end position="73"/>
    </location>
</feature>
<keyword evidence="2 6" id="KW-0812">Transmembrane</keyword>
<reference evidence="8" key="1">
    <citation type="submission" date="2022-07" db="EMBL/GenBank/DDBJ databases">
        <authorList>
            <person name="Wu T."/>
        </authorList>
    </citation>
    <scope>NUCLEOTIDE SEQUENCE</scope>
    <source>
        <strain evidence="8">SD-1</strain>
    </source>
</reference>
<proteinExistence type="predicted"/>
<dbReference type="Gene3D" id="1.20.1250.20">
    <property type="entry name" value="MFS general substrate transporter like domains"/>
    <property type="match status" value="1"/>
</dbReference>
<evidence type="ECO:0000256" key="2">
    <source>
        <dbReference type="ARBA" id="ARBA00022692"/>
    </source>
</evidence>
<feature type="region of interest" description="Disordered" evidence="5">
    <location>
        <begin position="461"/>
        <end position="488"/>
    </location>
</feature>
<feature type="transmembrane region" description="Helical" evidence="6">
    <location>
        <begin position="372"/>
        <end position="395"/>
    </location>
</feature>
<dbReference type="Proteomes" id="UP001163293">
    <property type="component" value="Chromosome"/>
</dbReference>
<dbReference type="GO" id="GO:0005886">
    <property type="term" value="C:plasma membrane"/>
    <property type="evidence" value="ECO:0007669"/>
    <property type="project" value="UniProtKB-SubCell"/>
</dbReference>
<feature type="transmembrane region" description="Helical" evidence="6">
    <location>
        <begin position="147"/>
        <end position="166"/>
    </location>
</feature>
<keyword evidence="3 6" id="KW-1133">Transmembrane helix</keyword>
<dbReference type="AlphaFoldDB" id="A0AAX3EE20"/>
<evidence type="ECO:0000313" key="8">
    <source>
        <dbReference type="EMBL" id="UYV96250.1"/>
    </source>
</evidence>
<organism evidence="8 9">
    <name type="scientific">Paenarthrobacter ureafaciens</name>
    <dbReference type="NCBI Taxonomy" id="37931"/>
    <lineage>
        <taxon>Bacteria</taxon>
        <taxon>Bacillati</taxon>
        <taxon>Actinomycetota</taxon>
        <taxon>Actinomycetes</taxon>
        <taxon>Micrococcales</taxon>
        <taxon>Micrococcaceae</taxon>
        <taxon>Paenarthrobacter</taxon>
    </lineage>
</organism>
<gene>
    <name evidence="8" type="ORF">NL394_14365</name>
</gene>
<feature type="transmembrane region" description="Helical" evidence="6">
    <location>
        <begin position="275"/>
        <end position="298"/>
    </location>
</feature>
<dbReference type="CDD" id="cd17321">
    <property type="entry name" value="MFS_MMR_MDR_like"/>
    <property type="match status" value="1"/>
</dbReference>
<keyword evidence="9" id="KW-1185">Reference proteome</keyword>
<feature type="transmembrane region" description="Helical" evidence="6">
    <location>
        <begin position="338"/>
        <end position="357"/>
    </location>
</feature>
<dbReference type="EMBL" id="CP101185">
    <property type="protein sequence ID" value="UYV96250.1"/>
    <property type="molecule type" value="Genomic_DNA"/>
</dbReference>
<dbReference type="PANTHER" id="PTHR42718">
    <property type="entry name" value="MAJOR FACILITATOR SUPERFAMILY MULTIDRUG TRANSPORTER MFSC"/>
    <property type="match status" value="1"/>
</dbReference>
<feature type="transmembrane region" description="Helical" evidence="6">
    <location>
        <begin position="85"/>
        <end position="104"/>
    </location>
</feature>
<feature type="transmembrane region" description="Helical" evidence="6">
    <location>
        <begin position="407"/>
        <end position="428"/>
    </location>
</feature>
<comment type="subcellular location">
    <subcellularLocation>
        <location evidence="1">Cell membrane</location>
        <topology evidence="1">Multi-pass membrane protein</topology>
    </subcellularLocation>
</comment>
<accession>A0AAX3EE20</accession>
<evidence type="ECO:0000259" key="7">
    <source>
        <dbReference type="PROSITE" id="PS50850"/>
    </source>
</evidence>
<dbReference type="Pfam" id="PF07690">
    <property type="entry name" value="MFS_1"/>
    <property type="match status" value="1"/>
</dbReference>
<sequence>MHMTAEAALPPSTPLQRRVLVVAIVASFIAILDGFVVNLALPAIGRELGGGLVIQQWVVDAYLLTLGSLILVAGSLSDHFGRARILEWGLTGFAVTSVLCGLAWNGEMLVISRALQGIAGALLVPSSLAMIVTVFSGPAQSKAIGQWSGWTSAAAIVAPLIGGVSVDLLSWRVIFFINVIPAAVIWPMLVRLRSSDAARDKSKKIDYTGAALAMVGLGGPVFAFIEQGRLGWSAPQVWLPLVVGVLALVLFLLHENRTAEPMLPLRLFGIRNVGWGNLATLAIYGAISQGFFVLGIYLQQVGGMGATTAGIALLPGTVILMLAASYFGGLAGKHGPRWFMTAGPLLCGAGFLMSLSIQEPLDYWTQVFPGQVVFGVGLATLVAPLTAAILGAVPTEEAGIGSAVNNAVARIAGLICIAFAGLIVGPAFTREGLYAALWVTAGLFFLGGLASAVGIRNEVPPAGGQPADASGSEGGKAADDGGTAHQPG</sequence>
<dbReference type="SUPFAM" id="SSF103473">
    <property type="entry name" value="MFS general substrate transporter"/>
    <property type="match status" value="1"/>
</dbReference>
<feature type="transmembrane region" description="Helical" evidence="6">
    <location>
        <begin position="434"/>
        <end position="455"/>
    </location>
</feature>
<dbReference type="RefSeq" id="WP_069695164.1">
    <property type="nucleotide sequence ID" value="NZ_CP101180.1"/>
</dbReference>
<dbReference type="GO" id="GO:0022857">
    <property type="term" value="F:transmembrane transporter activity"/>
    <property type="evidence" value="ECO:0007669"/>
    <property type="project" value="InterPro"/>
</dbReference>
<feature type="transmembrane region" description="Helical" evidence="6">
    <location>
        <begin position="20"/>
        <end position="41"/>
    </location>
</feature>
<feature type="transmembrane region" description="Helical" evidence="6">
    <location>
        <begin position="172"/>
        <end position="193"/>
    </location>
</feature>
<dbReference type="InterPro" id="IPR036259">
    <property type="entry name" value="MFS_trans_sf"/>
</dbReference>
<feature type="transmembrane region" description="Helical" evidence="6">
    <location>
        <begin position="237"/>
        <end position="254"/>
    </location>
</feature>
<feature type="domain" description="Major facilitator superfamily (MFS) profile" evidence="7">
    <location>
        <begin position="19"/>
        <end position="459"/>
    </location>
</feature>
<name>A0AAX3EE20_PAEUR</name>